<dbReference type="EMBL" id="QGTJ01000011">
    <property type="protein sequence ID" value="PWV59262.1"/>
    <property type="molecule type" value="Genomic_DNA"/>
</dbReference>
<protein>
    <submittedName>
        <fullName evidence="3">Putative peptidoglycan binding protein</fullName>
    </submittedName>
</protein>
<evidence type="ECO:0000313" key="4">
    <source>
        <dbReference type="Proteomes" id="UP000246569"/>
    </source>
</evidence>
<comment type="caution">
    <text evidence="3">The sequence shown here is derived from an EMBL/GenBank/DDBJ whole genome shotgun (WGS) entry which is preliminary data.</text>
</comment>
<dbReference type="Pfam" id="PF01471">
    <property type="entry name" value="PG_binding_1"/>
    <property type="match status" value="1"/>
</dbReference>
<dbReference type="Proteomes" id="UP000246569">
    <property type="component" value="Unassembled WGS sequence"/>
</dbReference>
<organism evidence="3 4">
    <name type="scientific">Plasticicumulans acidivorans</name>
    <dbReference type="NCBI Taxonomy" id="886464"/>
    <lineage>
        <taxon>Bacteria</taxon>
        <taxon>Pseudomonadati</taxon>
        <taxon>Pseudomonadota</taxon>
        <taxon>Gammaproteobacteria</taxon>
        <taxon>Candidatus Competibacteraceae</taxon>
        <taxon>Plasticicumulans</taxon>
    </lineage>
</organism>
<evidence type="ECO:0000256" key="1">
    <source>
        <dbReference type="SAM" id="SignalP"/>
    </source>
</evidence>
<feature type="chain" id="PRO_5016338771" evidence="1">
    <location>
        <begin position="21"/>
        <end position="217"/>
    </location>
</feature>
<dbReference type="RefSeq" id="WP_110019674.1">
    <property type="nucleotide sequence ID" value="NZ_QGTJ01000011.1"/>
</dbReference>
<dbReference type="InterPro" id="IPR036365">
    <property type="entry name" value="PGBD-like_sf"/>
</dbReference>
<dbReference type="OrthoDB" id="6507154at2"/>
<reference evidence="3 4" key="1">
    <citation type="submission" date="2018-05" db="EMBL/GenBank/DDBJ databases">
        <title>Genomic Encyclopedia of Type Strains, Phase IV (KMG-IV): sequencing the most valuable type-strain genomes for metagenomic binning, comparative biology and taxonomic classification.</title>
        <authorList>
            <person name="Goeker M."/>
        </authorList>
    </citation>
    <scope>NUCLEOTIDE SEQUENCE [LARGE SCALE GENOMIC DNA]</scope>
    <source>
        <strain evidence="3 4">DSM 23606</strain>
    </source>
</reference>
<evidence type="ECO:0000259" key="2">
    <source>
        <dbReference type="Pfam" id="PF01471"/>
    </source>
</evidence>
<dbReference type="SUPFAM" id="SSF47090">
    <property type="entry name" value="PGBD-like"/>
    <property type="match status" value="1"/>
</dbReference>
<dbReference type="InterPro" id="IPR002477">
    <property type="entry name" value="Peptidoglycan-bd-like"/>
</dbReference>
<feature type="signal peptide" evidence="1">
    <location>
        <begin position="1"/>
        <end position="20"/>
    </location>
</feature>
<dbReference type="Gene3D" id="1.10.101.10">
    <property type="entry name" value="PGBD-like superfamily/PGBD"/>
    <property type="match status" value="1"/>
</dbReference>
<accession>A0A317MSR9</accession>
<dbReference type="InterPro" id="IPR036366">
    <property type="entry name" value="PGBDSf"/>
</dbReference>
<proteinExistence type="predicted"/>
<keyword evidence="1" id="KW-0732">Signal</keyword>
<keyword evidence="4" id="KW-1185">Reference proteome</keyword>
<evidence type="ECO:0000313" key="3">
    <source>
        <dbReference type="EMBL" id="PWV59262.1"/>
    </source>
</evidence>
<feature type="domain" description="Peptidoglycan binding-like" evidence="2">
    <location>
        <begin position="149"/>
        <end position="203"/>
    </location>
</feature>
<dbReference type="AlphaFoldDB" id="A0A317MSR9"/>
<name>A0A317MSR9_9GAMM</name>
<gene>
    <name evidence="3" type="ORF">C7443_11130</name>
</gene>
<sequence>MKRIAMIGLLGLLPLVGVQAADKDKAYAPKGAALLTCEGLTKITPNSPQSALVVGWFDGYLTALNMVTPETFDLAPWEDSILLSSLVLNYCTNAVKAQEAGKTDNKRPILVMDAVREVTSALYAKRLTQKSEMVQIKEGDKQGMIYAETLKQVQTALKEQGFFNGSADGKWGPKTRDAIKAFQKAAPKEANLQETGLPERGTLMLLLQPFGSPAAKK</sequence>